<dbReference type="EMBL" id="KI912115">
    <property type="protein sequence ID" value="ETS77720.1"/>
    <property type="molecule type" value="Genomic_DNA"/>
</dbReference>
<dbReference type="GeneID" id="19274795"/>
<protein>
    <recommendedName>
        <fullName evidence="3">Peptidase S33 tripeptidyl aminopeptidase-like C-terminal domain-containing protein</fullName>
    </recommendedName>
</protein>
<evidence type="ECO:0000313" key="4">
    <source>
        <dbReference type="EMBL" id="ETS77720.1"/>
    </source>
</evidence>
<proteinExistence type="inferred from homology"/>
<dbReference type="KEGG" id="pfy:PFICI_09782"/>
<keyword evidence="2" id="KW-0378">Hydrolase</keyword>
<feature type="domain" description="Peptidase S33 tripeptidyl aminopeptidase-like C-terminal" evidence="3">
    <location>
        <begin position="538"/>
        <end position="623"/>
    </location>
</feature>
<dbReference type="PANTHER" id="PTHR43248:SF25">
    <property type="entry name" value="AB HYDROLASE-1 DOMAIN-CONTAINING PROTEIN-RELATED"/>
    <property type="match status" value="1"/>
</dbReference>
<dbReference type="OMA" id="CYANEKP"/>
<dbReference type="Pfam" id="PF08386">
    <property type="entry name" value="Abhydrolase_4"/>
    <property type="match status" value="1"/>
</dbReference>
<dbReference type="AlphaFoldDB" id="W3WV61"/>
<dbReference type="SUPFAM" id="SSF53474">
    <property type="entry name" value="alpha/beta-Hydrolases"/>
    <property type="match status" value="1"/>
</dbReference>
<keyword evidence="5" id="KW-1185">Reference proteome</keyword>
<sequence>MGRPAAQIMAPRSIEPRSATRTSKALGAIILFYGALVTLRHVPWPFGVPSDELPAAEKSPYGSFPVAGEPFHFIPCTSASVPPPLEDENPLETWSLLFDPNPEHWSWGAAAAAETSETGHPEDPYAGRGIYLCGWLDVPMDYTNASDHRINRLAVTKYQVSGLARSGVVSKNPNAGKKSARTLVVEPGGPGGPGTGLVWRAAEDYGRRFTDGKLDVLGWDPRGVNISLPSFSCWPYDADRDRWSLRQNQYRETSPSPRAQLEFADALWDSIFHGCWERLGDLGRFMGTSFVARDLEEIRKVLDEDELTGYLVSYGTGIGQTYANMFPDSVGRIILDGTEYVRDHRLVGGFGWTALDNGTDAWNDGFLGECVNAGPEYCALAKPKDNKPVTLNSLQDRMQTLLDKIIERPIPGYTKSSGPMLVTYSRLVEALYSAMYNAFSWPALAKMLFELEAGNSTLAAQFLQNWEYDPTKPCPLAPAIPQSDELGMIVICADSYDAPMPDGLDWWLDLWEDMTNRSWIAGNSRFYDVFPCRHFSDYWPKPAEAYRGDLNHTLKNPVLLIAETYDPATPLRNGRRLLHEMGKNARLITHHGYGHSSRDTSNCTNSIAKSFILNGTVPEDSETQCYANEKPYLYGVKSAEAGSLVTGSETEEPWDPVVDWREHQKMMQSFGRRM</sequence>
<dbReference type="GO" id="GO:0016787">
    <property type="term" value="F:hydrolase activity"/>
    <property type="evidence" value="ECO:0007669"/>
    <property type="project" value="UniProtKB-KW"/>
</dbReference>
<dbReference type="InterPro" id="IPR013595">
    <property type="entry name" value="Pept_S33_TAP-like_C"/>
</dbReference>
<dbReference type="RefSeq" id="XP_007836554.1">
    <property type="nucleotide sequence ID" value="XM_007838363.1"/>
</dbReference>
<dbReference type="Gene3D" id="3.40.50.1820">
    <property type="entry name" value="alpha/beta hydrolase"/>
    <property type="match status" value="1"/>
</dbReference>
<dbReference type="InterPro" id="IPR029058">
    <property type="entry name" value="AB_hydrolase_fold"/>
</dbReference>
<dbReference type="Proteomes" id="UP000030651">
    <property type="component" value="Unassembled WGS sequence"/>
</dbReference>
<comment type="similarity">
    <text evidence="1">Belongs to the peptidase S33 family.</text>
</comment>
<evidence type="ECO:0000256" key="1">
    <source>
        <dbReference type="ARBA" id="ARBA00010088"/>
    </source>
</evidence>
<evidence type="ECO:0000313" key="5">
    <source>
        <dbReference type="Proteomes" id="UP000030651"/>
    </source>
</evidence>
<name>W3WV61_PESFW</name>
<accession>W3WV61</accession>
<evidence type="ECO:0000256" key="2">
    <source>
        <dbReference type="ARBA" id="ARBA00022801"/>
    </source>
</evidence>
<organism evidence="4 5">
    <name type="scientific">Pestalotiopsis fici (strain W106-1 / CGMCC3.15140)</name>
    <dbReference type="NCBI Taxonomy" id="1229662"/>
    <lineage>
        <taxon>Eukaryota</taxon>
        <taxon>Fungi</taxon>
        <taxon>Dikarya</taxon>
        <taxon>Ascomycota</taxon>
        <taxon>Pezizomycotina</taxon>
        <taxon>Sordariomycetes</taxon>
        <taxon>Xylariomycetidae</taxon>
        <taxon>Amphisphaeriales</taxon>
        <taxon>Sporocadaceae</taxon>
        <taxon>Pestalotiopsis</taxon>
    </lineage>
</organism>
<dbReference type="InParanoid" id="W3WV61"/>
<gene>
    <name evidence="4" type="ORF">PFICI_09782</name>
</gene>
<dbReference type="PANTHER" id="PTHR43248">
    <property type="entry name" value="2-SUCCINYL-6-HYDROXY-2,4-CYCLOHEXADIENE-1-CARBOXYLATE SYNTHASE"/>
    <property type="match status" value="1"/>
</dbReference>
<dbReference type="InterPro" id="IPR051601">
    <property type="entry name" value="Serine_prot/Carboxylest_S33"/>
</dbReference>
<reference evidence="5" key="1">
    <citation type="journal article" date="2015" name="BMC Genomics">
        <title>Genomic and transcriptomic analysis of the endophytic fungus Pestalotiopsis fici reveals its lifestyle and high potential for synthesis of natural products.</title>
        <authorList>
            <person name="Wang X."/>
            <person name="Zhang X."/>
            <person name="Liu L."/>
            <person name="Xiang M."/>
            <person name="Wang W."/>
            <person name="Sun X."/>
            <person name="Che Y."/>
            <person name="Guo L."/>
            <person name="Liu G."/>
            <person name="Guo L."/>
            <person name="Wang C."/>
            <person name="Yin W.B."/>
            <person name="Stadler M."/>
            <person name="Zhang X."/>
            <person name="Liu X."/>
        </authorList>
    </citation>
    <scope>NUCLEOTIDE SEQUENCE [LARGE SCALE GENOMIC DNA]</scope>
    <source>
        <strain evidence="5">W106-1 / CGMCC3.15140</strain>
    </source>
</reference>
<dbReference type="HOGENOM" id="CLU_013364_5_2_1"/>
<dbReference type="OrthoDB" id="425534at2759"/>
<evidence type="ECO:0000259" key="3">
    <source>
        <dbReference type="Pfam" id="PF08386"/>
    </source>
</evidence>
<dbReference type="eggNOG" id="ENOG502S0WE">
    <property type="taxonomic scope" value="Eukaryota"/>
</dbReference>